<dbReference type="GO" id="GO:0006623">
    <property type="term" value="P:protein targeting to vacuole"/>
    <property type="evidence" value="ECO:0007669"/>
    <property type="project" value="TreeGrafter"/>
</dbReference>
<evidence type="ECO:0000256" key="1">
    <source>
        <dbReference type="ARBA" id="ARBA00004177"/>
    </source>
</evidence>
<keyword evidence="5 6" id="KW-0653">Protein transport</keyword>
<dbReference type="AlphaFoldDB" id="A0A0C3BAD7"/>
<dbReference type="PANTHER" id="PTHR13678">
    <property type="entry name" value="VACUOLAR PROTEIN SORTING-ASSOCIATED PROTEIN 37"/>
    <property type="match status" value="1"/>
</dbReference>
<evidence type="ECO:0000256" key="5">
    <source>
        <dbReference type="ARBA" id="ARBA00022927"/>
    </source>
</evidence>
<name>A0A0C3BAD7_SERVB</name>
<protein>
    <recommendedName>
        <fullName evidence="8">VPS37 C-terminal domain-containing protein</fullName>
    </recommendedName>
</protein>
<keyword evidence="4" id="KW-0967">Endosome</keyword>
<dbReference type="OrthoDB" id="10260857at2759"/>
<feature type="domain" description="VPS37 C-terminal" evidence="8">
    <location>
        <begin position="86"/>
        <end position="179"/>
    </location>
</feature>
<evidence type="ECO:0000256" key="4">
    <source>
        <dbReference type="ARBA" id="ARBA00022753"/>
    </source>
</evidence>
<dbReference type="Gene3D" id="1.10.287.660">
    <property type="entry name" value="Helix hairpin bin"/>
    <property type="match status" value="1"/>
</dbReference>
<organism evidence="9 10">
    <name type="scientific">Serendipita vermifera MAFF 305830</name>
    <dbReference type="NCBI Taxonomy" id="933852"/>
    <lineage>
        <taxon>Eukaryota</taxon>
        <taxon>Fungi</taxon>
        <taxon>Dikarya</taxon>
        <taxon>Basidiomycota</taxon>
        <taxon>Agaricomycotina</taxon>
        <taxon>Agaricomycetes</taxon>
        <taxon>Sebacinales</taxon>
        <taxon>Serendipitaceae</taxon>
        <taxon>Serendipita</taxon>
    </lineage>
</organism>
<dbReference type="InterPro" id="IPR009851">
    <property type="entry name" value="Mod_r"/>
</dbReference>
<dbReference type="EMBL" id="KN824293">
    <property type="protein sequence ID" value="KIM28421.1"/>
    <property type="molecule type" value="Genomic_DNA"/>
</dbReference>
<evidence type="ECO:0000256" key="2">
    <source>
        <dbReference type="ARBA" id="ARBA00007617"/>
    </source>
</evidence>
<dbReference type="Proteomes" id="UP000054097">
    <property type="component" value="Unassembled WGS sequence"/>
</dbReference>
<dbReference type="GO" id="GO:0043162">
    <property type="term" value="P:ubiquitin-dependent protein catabolic process via the multivesicular body sorting pathway"/>
    <property type="evidence" value="ECO:0007669"/>
    <property type="project" value="UniProtKB-ARBA"/>
</dbReference>
<evidence type="ECO:0000256" key="6">
    <source>
        <dbReference type="PROSITE-ProRule" id="PRU00646"/>
    </source>
</evidence>
<comment type="similarity">
    <text evidence="2">Belongs to the VPS37 family.</text>
</comment>
<proteinExistence type="inferred from homology"/>
<reference evidence="9 10" key="1">
    <citation type="submission" date="2014-04" db="EMBL/GenBank/DDBJ databases">
        <authorList>
            <consortium name="DOE Joint Genome Institute"/>
            <person name="Kuo A."/>
            <person name="Zuccaro A."/>
            <person name="Kohler A."/>
            <person name="Nagy L.G."/>
            <person name="Floudas D."/>
            <person name="Copeland A."/>
            <person name="Barry K.W."/>
            <person name="Cichocki N."/>
            <person name="Veneault-Fourrey C."/>
            <person name="LaButti K."/>
            <person name="Lindquist E.A."/>
            <person name="Lipzen A."/>
            <person name="Lundell T."/>
            <person name="Morin E."/>
            <person name="Murat C."/>
            <person name="Sun H."/>
            <person name="Tunlid A."/>
            <person name="Henrissat B."/>
            <person name="Grigoriev I.V."/>
            <person name="Hibbett D.S."/>
            <person name="Martin F."/>
            <person name="Nordberg H.P."/>
            <person name="Cantor M.N."/>
            <person name="Hua S.X."/>
        </authorList>
    </citation>
    <scope>NUCLEOTIDE SEQUENCE [LARGE SCALE GENOMIC DNA]</scope>
    <source>
        <strain evidence="9 10">MAFF 305830</strain>
    </source>
</reference>
<dbReference type="GO" id="GO:0000813">
    <property type="term" value="C:ESCRT I complex"/>
    <property type="evidence" value="ECO:0007669"/>
    <property type="project" value="TreeGrafter"/>
</dbReference>
<gene>
    <name evidence="9" type="ORF">M408DRAFT_329484</name>
</gene>
<keyword evidence="7" id="KW-0175">Coiled coil</keyword>
<dbReference type="HOGENOM" id="CLU_087365_1_0_1"/>
<dbReference type="SUPFAM" id="SSF140111">
    <property type="entry name" value="Endosomal sorting complex assembly domain"/>
    <property type="match status" value="1"/>
</dbReference>
<reference evidence="10" key="2">
    <citation type="submission" date="2015-01" db="EMBL/GenBank/DDBJ databases">
        <title>Evolutionary Origins and Diversification of the Mycorrhizal Mutualists.</title>
        <authorList>
            <consortium name="DOE Joint Genome Institute"/>
            <consortium name="Mycorrhizal Genomics Consortium"/>
            <person name="Kohler A."/>
            <person name="Kuo A."/>
            <person name="Nagy L.G."/>
            <person name="Floudas D."/>
            <person name="Copeland A."/>
            <person name="Barry K.W."/>
            <person name="Cichocki N."/>
            <person name="Veneault-Fourrey C."/>
            <person name="LaButti K."/>
            <person name="Lindquist E.A."/>
            <person name="Lipzen A."/>
            <person name="Lundell T."/>
            <person name="Morin E."/>
            <person name="Murat C."/>
            <person name="Riley R."/>
            <person name="Ohm R."/>
            <person name="Sun H."/>
            <person name="Tunlid A."/>
            <person name="Henrissat B."/>
            <person name="Grigoriev I.V."/>
            <person name="Hibbett D.S."/>
            <person name="Martin F."/>
        </authorList>
    </citation>
    <scope>NUCLEOTIDE SEQUENCE [LARGE SCALE GENOMIC DNA]</scope>
    <source>
        <strain evidence="10">MAFF 305830</strain>
    </source>
</reference>
<evidence type="ECO:0000313" key="9">
    <source>
        <dbReference type="EMBL" id="KIM28421.1"/>
    </source>
</evidence>
<dbReference type="Pfam" id="PF07200">
    <property type="entry name" value="Mod_r"/>
    <property type="match status" value="1"/>
</dbReference>
<dbReference type="GO" id="GO:0006612">
    <property type="term" value="P:protein targeting to membrane"/>
    <property type="evidence" value="ECO:0007669"/>
    <property type="project" value="TreeGrafter"/>
</dbReference>
<evidence type="ECO:0000313" key="10">
    <source>
        <dbReference type="Proteomes" id="UP000054097"/>
    </source>
</evidence>
<keyword evidence="3 6" id="KW-0813">Transport</keyword>
<accession>A0A0C3BAD7</accession>
<dbReference type="InterPro" id="IPR029012">
    <property type="entry name" value="Helix_hairpin_bin_sf"/>
</dbReference>
<sequence length="179" mass="20710">MTTQLFVDFPELANLSQQDLEDLLSDTHYFQTIFMGLSKVQALLVSLVELGRANEALAKKNLAMQDELYRVRSETQQAFDEVKALEARWKALEREQRELHQRYSASFLHLRLRHATIAQDELSETTATNFVRGTPQGEGGPPMDVDDFIKIFKEQRITYHKRVIWGEQWAAGKVTWPDN</sequence>
<dbReference type="STRING" id="933852.A0A0C3BAD7"/>
<keyword evidence="10" id="KW-1185">Reference proteome</keyword>
<feature type="coiled-coil region" evidence="7">
    <location>
        <begin position="75"/>
        <end position="102"/>
    </location>
</feature>
<evidence type="ECO:0000259" key="8">
    <source>
        <dbReference type="PROSITE" id="PS51314"/>
    </source>
</evidence>
<dbReference type="PROSITE" id="PS51314">
    <property type="entry name" value="VPS37_C"/>
    <property type="match status" value="1"/>
</dbReference>
<dbReference type="PANTHER" id="PTHR13678:SF2">
    <property type="entry name" value="VACUOLAR PROTEIN SORTING-ASSOCIATED PROTEIN 37A"/>
    <property type="match status" value="1"/>
</dbReference>
<comment type="subcellular location">
    <subcellularLocation>
        <location evidence="1">Endosome</location>
    </subcellularLocation>
</comment>
<dbReference type="InterPro" id="IPR037202">
    <property type="entry name" value="ESCRT_assembly_dom"/>
</dbReference>
<evidence type="ECO:0000256" key="7">
    <source>
        <dbReference type="SAM" id="Coils"/>
    </source>
</evidence>
<evidence type="ECO:0000256" key="3">
    <source>
        <dbReference type="ARBA" id="ARBA00022448"/>
    </source>
</evidence>